<dbReference type="FunFam" id="1.20.144.10:FF:000017">
    <property type="entry name" value="Diacylglycerol pyrophosphate phosphatase 1"/>
    <property type="match status" value="1"/>
</dbReference>
<dbReference type="Pfam" id="PF01569">
    <property type="entry name" value="PAP2"/>
    <property type="match status" value="1"/>
</dbReference>
<dbReference type="OrthoDB" id="8907274at2759"/>
<dbReference type="SMART" id="SM00014">
    <property type="entry name" value="acidPPc"/>
    <property type="match status" value="1"/>
</dbReference>
<evidence type="ECO:0000256" key="6">
    <source>
        <dbReference type="SAM" id="MobiDB-lite"/>
    </source>
</evidence>
<dbReference type="InParanoid" id="A0A165B9M1"/>
<keyword evidence="5 7" id="KW-0472">Membrane</keyword>
<keyword evidence="10" id="KW-1185">Reference proteome</keyword>
<dbReference type="GO" id="GO:0008195">
    <property type="term" value="F:phosphatidate phosphatase activity"/>
    <property type="evidence" value="ECO:0007669"/>
    <property type="project" value="TreeGrafter"/>
</dbReference>
<feature type="transmembrane region" description="Helical" evidence="7">
    <location>
        <begin position="211"/>
        <end position="230"/>
    </location>
</feature>
<reference evidence="9 10" key="1">
    <citation type="journal article" date="2016" name="Mol. Biol. Evol.">
        <title>Comparative Genomics of Early-Diverging Mushroom-Forming Fungi Provides Insights into the Origins of Lignocellulose Decay Capabilities.</title>
        <authorList>
            <person name="Nagy L.G."/>
            <person name="Riley R."/>
            <person name="Tritt A."/>
            <person name="Adam C."/>
            <person name="Daum C."/>
            <person name="Floudas D."/>
            <person name="Sun H."/>
            <person name="Yadav J.S."/>
            <person name="Pangilinan J."/>
            <person name="Larsson K.H."/>
            <person name="Matsuura K."/>
            <person name="Barry K."/>
            <person name="Labutti K."/>
            <person name="Kuo R."/>
            <person name="Ohm R.A."/>
            <person name="Bhattacharya S.S."/>
            <person name="Shirouzu T."/>
            <person name="Yoshinaga Y."/>
            <person name="Martin F.M."/>
            <person name="Grigoriev I.V."/>
            <person name="Hibbett D.S."/>
        </authorList>
    </citation>
    <scope>NUCLEOTIDE SEQUENCE [LARGE SCALE GENOMIC DNA]</scope>
    <source>
        <strain evidence="9 10">HHB12029</strain>
    </source>
</reference>
<dbReference type="STRING" id="1314781.A0A165B9M1"/>
<keyword evidence="3 7" id="KW-0812">Transmembrane</keyword>
<evidence type="ECO:0000256" key="4">
    <source>
        <dbReference type="ARBA" id="ARBA00022989"/>
    </source>
</evidence>
<dbReference type="FunCoup" id="A0A165B9M1">
    <property type="interactions" value="98"/>
</dbReference>
<dbReference type="GO" id="GO:0006644">
    <property type="term" value="P:phospholipid metabolic process"/>
    <property type="evidence" value="ECO:0007669"/>
    <property type="project" value="InterPro"/>
</dbReference>
<dbReference type="SUPFAM" id="SSF48317">
    <property type="entry name" value="Acid phosphatase/Vanadium-dependent haloperoxidase"/>
    <property type="match status" value="1"/>
</dbReference>
<dbReference type="PANTHER" id="PTHR10165">
    <property type="entry name" value="LIPID PHOSPHATE PHOSPHATASE"/>
    <property type="match status" value="1"/>
</dbReference>
<keyword evidence="4 7" id="KW-1133">Transmembrane helix</keyword>
<dbReference type="GO" id="GO:0046839">
    <property type="term" value="P:phospholipid dephosphorylation"/>
    <property type="evidence" value="ECO:0007669"/>
    <property type="project" value="TreeGrafter"/>
</dbReference>
<dbReference type="GO" id="GO:0016020">
    <property type="term" value="C:membrane"/>
    <property type="evidence" value="ECO:0007669"/>
    <property type="project" value="UniProtKB-SubCell"/>
</dbReference>
<dbReference type="AlphaFoldDB" id="A0A165B9M1"/>
<sequence>MSSSDPAYFDAQHSQSASRLLPPDHDQPRHTMRSILPFFNSRAGRKHKYTAWELIRSYAFDWVVSIVLAVLFWYLGDIKGFRRRFSLTDTSIQYPYAVHERIPNTGLALISAVAPAVLVPVVSLLTQRTVADLHCGWLGLLVSLAITGSVTNIVKVVVGRPRPDLIDRCQPRQGSANAPVWGLVTDAICTQVSDKILLDGWRSFPSGHSSLSFAGLGFLTFFLAGKVHLFDKIGSGIKAWLCITPLLGAALVAISRTMDYRHHATDVLSGSILGLVVSYFSYRQYYPPLDSPVSHKCYSPKRHSMMLEHNVPNGPAAPDPSNSGDSTPAQQYRDGDEEAGNGQPIPLVQTPPAPQIPPVKHVPTMM</sequence>
<evidence type="ECO:0000313" key="9">
    <source>
        <dbReference type="EMBL" id="KZV80136.1"/>
    </source>
</evidence>
<dbReference type="PANTHER" id="PTHR10165:SF35">
    <property type="entry name" value="RE23632P"/>
    <property type="match status" value="1"/>
</dbReference>
<dbReference type="EMBL" id="KV426518">
    <property type="protein sequence ID" value="KZV80136.1"/>
    <property type="molecule type" value="Genomic_DNA"/>
</dbReference>
<evidence type="ECO:0000256" key="7">
    <source>
        <dbReference type="SAM" id="Phobius"/>
    </source>
</evidence>
<feature type="transmembrane region" description="Helical" evidence="7">
    <location>
        <begin position="106"/>
        <end position="125"/>
    </location>
</feature>
<organism evidence="9 10">
    <name type="scientific">Exidia glandulosa HHB12029</name>
    <dbReference type="NCBI Taxonomy" id="1314781"/>
    <lineage>
        <taxon>Eukaryota</taxon>
        <taxon>Fungi</taxon>
        <taxon>Dikarya</taxon>
        <taxon>Basidiomycota</taxon>
        <taxon>Agaricomycotina</taxon>
        <taxon>Agaricomycetes</taxon>
        <taxon>Auriculariales</taxon>
        <taxon>Exidiaceae</taxon>
        <taxon>Exidia</taxon>
    </lineage>
</organism>
<dbReference type="InterPro" id="IPR036938">
    <property type="entry name" value="PAP2/HPO_sf"/>
</dbReference>
<dbReference type="InterPro" id="IPR000326">
    <property type="entry name" value="PAP2/HPO"/>
</dbReference>
<gene>
    <name evidence="9" type="ORF">EXIGLDRAFT_733564</name>
</gene>
<feature type="transmembrane region" description="Helical" evidence="7">
    <location>
        <begin position="137"/>
        <end position="158"/>
    </location>
</feature>
<evidence type="ECO:0000256" key="1">
    <source>
        <dbReference type="ARBA" id="ARBA00004141"/>
    </source>
</evidence>
<feature type="region of interest" description="Disordered" evidence="6">
    <location>
        <begin position="308"/>
        <end position="366"/>
    </location>
</feature>
<proteinExistence type="inferred from homology"/>
<dbReference type="InterPro" id="IPR043216">
    <property type="entry name" value="PAP-like"/>
</dbReference>
<feature type="domain" description="Phosphatidic acid phosphatase type 2/haloperoxidase" evidence="8">
    <location>
        <begin position="138"/>
        <end position="282"/>
    </location>
</feature>
<evidence type="ECO:0000313" key="10">
    <source>
        <dbReference type="Proteomes" id="UP000077266"/>
    </source>
</evidence>
<evidence type="ECO:0000256" key="3">
    <source>
        <dbReference type="ARBA" id="ARBA00022692"/>
    </source>
</evidence>
<evidence type="ECO:0000259" key="8">
    <source>
        <dbReference type="SMART" id="SM00014"/>
    </source>
</evidence>
<evidence type="ECO:0000256" key="2">
    <source>
        <dbReference type="ARBA" id="ARBA00008816"/>
    </source>
</evidence>
<feature type="compositionally biased region" description="Polar residues" evidence="6">
    <location>
        <begin position="320"/>
        <end position="330"/>
    </location>
</feature>
<evidence type="ECO:0000256" key="5">
    <source>
        <dbReference type="ARBA" id="ARBA00023136"/>
    </source>
</evidence>
<feature type="region of interest" description="Disordered" evidence="6">
    <location>
        <begin position="1"/>
        <end position="27"/>
    </location>
</feature>
<name>A0A165B9M1_EXIGL</name>
<dbReference type="CDD" id="cd03390">
    <property type="entry name" value="PAP2_containing_1_like"/>
    <property type="match status" value="1"/>
</dbReference>
<protein>
    <submittedName>
        <fullName evidence="9">PAP2-domain-containing protein</fullName>
    </submittedName>
</protein>
<dbReference type="Proteomes" id="UP000077266">
    <property type="component" value="Unassembled WGS sequence"/>
</dbReference>
<feature type="transmembrane region" description="Helical" evidence="7">
    <location>
        <begin position="236"/>
        <end position="254"/>
    </location>
</feature>
<comment type="similarity">
    <text evidence="2">Belongs to the PA-phosphatase related phosphoesterase family.</text>
</comment>
<comment type="subcellular location">
    <subcellularLocation>
        <location evidence="1">Membrane</location>
        <topology evidence="1">Multi-pass membrane protein</topology>
    </subcellularLocation>
</comment>
<accession>A0A165B9M1</accession>
<dbReference type="Gene3D" id="1.20.144.10">
    <property type="entry name" value="Phosphatidic acid phosphatase type 2/haloperoxidase"/>
    <property type="match status" value="1"/>
</dbReference>
<feature type="transmembrane region" description="Helical" evidence="7">
    <location>
        <begin position="55"/>
        <end position="75"/>
    </location>
</feature>